<dbReference type="SUPFAM" id="SSF55785">
    <property type="entry name" value="PYP-like sensor domain (PAS domain)"/>
    <property type="match status" value="1"/>
</dbReference>
<evidence type="ECO:0000256" key="11">
    <source>
        <dbReference type="ARBA" id="ARBA00022989"/>
    </source>
</evidence>
<feature type="domain" description="PAC" evidence="17">
    <location>
        <begin position="331"/>
        <end position="383"/>
    </location>
</feature>
<keyword evidence="10" id="KW-0067">ATP-binding</keyword>
<evidence type="ECO:0000256" key="15">
    <source>
        <dbReference type="SAM" id="Phobius"/>
    </source>
</evidence>
<dbReference type="InterPro" id="IPR036890">
    <property type="entry name" value="HATPase_C_sf"/>
</dbReference>
<keyword evidence="4" id="KW-1003">Cell membrane</keyword>
<feature type="region of interest" description="Disordered" evidence="14">
    <location>
        <begin position="157"/>
        <end position="190"/>
    </location>
</feature>
<dbReference type="GO" id="GO:0005524">
    <property type="term" value="F:ATP binding"/>
    <property type="evidence" value="ECO:0007669"/>
    <property type="project" value="UniProtKB-KW"/>
</dbReference>
<protein>
    <recommendedName>
        <fullName evidence="3">histidine kinase</fullName>
        <ecNumber evidence="3">2.7.13.3</ecNumber>
    </recommendedName>
</protein>
<dbReference type="SMART" id="SM00387">
    <property type="entry name" value="HATPase_c"/>
    <property type="match status" value="1"/>
</dbReference>
<dbReference type="Pfam" id="PF00512">
    <property type="entry name" value="HisKA"/>
    <property type="match status" value="1"/>
</dbReference>
<evidence type="ECO:0000259" key="17">
    <source>
        <dbReference type="PROSITE" id="PS50113"/>
    </source>
</evidence>
<dbReference type="GO" id="GO:0000155">
    <property type="term" value="F:phosphorelay sensor kinase activity"/>
    <property type="evidence" value="ECO:0007669"/>
    <property type="project" value="InterPro"/>
</dbReference>
<dbReference type="GO" id="GO:0005886">
    <property type="term" value="C:plasma membrane"/>
    <property type="evidence" value="ECO:0007669"/>
    <property type="project" value="UniProtKB-SubCell"/>
</dbReference>
<keyword evidence="13 15" id="KW-0472">Membrane</keyword>
<comment type="catalytic activity">
    <reaction evidence="1">
        <text>ATP + protein L-histidine = ADP + protein N-phospho-L-histidine.</text>
        <dbReference type="EC" id="2.7.13.3"/>
    </reaction>
</comment>
<keyword evidence="9 18" id="KW-0418">Kinase</keyword>
<dbReference type="PROSITE" id="PS50109">
    <property type="entry name" value="HIS_KIN"/>
    <property type="match status" value="1"/>
</dbReference>
<dbReference type="CDD" id="cd00082">
    <property type="entry name" value="HisKA"/>
    <property type="match status" value="1"/>
</dbReference>
<accession>G7Q603</accession>
<evidence type="ECO:0000313" key="19">
    <source>
        <dbReference type="Proteomes" id="UP000004662"/>
    </source>
</evidence>
<dbReference type="eggNOG" id="COG5000">
    <property type="taxonomic scope" value="Bacteria"/>
</dbReference>
<feature type="transmembrane region" description="Helical" evidence="15">
    <location>
        <begin position="236"/>
        <end position="256"/>
    </location>
</feature>
<evidence type="ECO:0000259" key="16">
    <source>
        <dbReference type="PROSITE" id="PS50109"/>
    </source>
</evidence>
<evidence type="ECO:0000256" key="2">
    <source>
        <dbReference type="ARBA" id="ARBA00004651"/>
    </source>
</evidence>
<dbReference type="InterPro" id="IPR035965">
    <property type="entry name" value="PAS-like_dom_sf"/>
</dbReference>
<reference evidence="19" key="1">
    <citation type="journal article" date="2015" name="Genome Announc.">
        <title>High-Quality Draft Genome Sequence of Desulfovibrio carbinoliphilus FW-101-2B, an Organic Acid-Oxidizing Sulfate-Reducing Bacterium Isolated from Uranium(VI)-Contaminated Groundwater.</title>
        <authorList>
            <person name="Ramsay B.D."/>
            <person name="Hwang C."/>
            <person name="Woo H.L."/>
            <person name="Carroll S.L."/>
            <person name="Lucas S."/>
            <person name="Han J."/>
            <person name="Lapidus A.L."/>
            <person name="Cheng J.F."/>
            <person name="Goodwin L.A."/>
            <person name="Pitluck S."/>
            <person name="Peters L."/>
            <person name="Chertkov O."/>
            <person name="Held B."/>
            <person name="Detter J.C."/>
            <person name="Han C.S."/>
            <person name="Tapia R."/>
            <person name="Land M.L."/>
            <person name="Hauser L.J."/>
            <person name="Kyrpides N.C."/>
            <person name="Ivanova N.N."/>
            <person name="Mikhailova N."/>
            <person name="Pagani I."/>
            <person name="Woyke T."/>
            <person name="Arkin A.P."/>
            <person name="Dehal P."/>
            <person name="Chivian D."/>
            <person name="Criddle C.S."/>
            <person name="Wu W."/>
            <person name="Chakraborty R."/>
            <person name="Hazen T.C."/>
            <person name="Fields M.W."/>
        </authorList>
    </citation>
    <scope>NUCLEOTIDE SEQUENCE [LARGE SCALE GENOMIC DNA]</scope>
    <source>
        <strain evidence="19">FW-101-2B</strain>
    </source>
</reference>
<dbReference type="SUPFAM" id="SSF103190">
    <property type="entry name" value="Sensory domain-like"/>
    <property type="match status" value="1"/>
</dbReference>
<keyword evidence="7 15" id="KW-0812">Transmembrane</keyword>
<keyword evidence="19" id="KW-1185">Reference proteome</keyword>
<dbReference type="InterPro" id="IPR003594">
    <property type="entry name" value="HATPase_dom"/>
</dbReference>
<keyword evidence="8" id="KW-0547">Nucleotide-binding</keyword>
<evidence type="ECO:0000256" key="12">
    <source>
        <dbReference type="ARBA" id="ARBA00023012"/>
    </source>
</evidence>
<evidence type="ECO:0000256" key="10">
    <source>
        <dbReference type="ARBA" id="ARBA00022840"/>
    </source>
</evidence>
<dbReference type="PRINTS" id="PR00344">
    <property type="entry name" value="BCTRLSENSOR"/>
</dbReference>
<dbReference type="Proteomes" id="UP000004662">
    <property type="component" value="Chromosome"/>
</dbReference>
<dbReference type="STRING" id="694327.DFW101_1005"/>
<dbReference type="InterPro" id="IPR000014">
    <property type="entry name" value="PAS"/>
</dbReference>
<dbReference type="Gene3D" id="3.30.450.20">
    <property type="entry name" value="PAS domain"/>
    <property type="match status" value="2"/>
</dbReference>
<dbReference type="RefSeq" id="WP_009180435.1">
    <property type="nucleotide sequence ID" value="NZ_CM001368.1"/>
</dbReference>
<dbReference type="Gene3D" id="1.10.287.130">
    <property type="match status" value="1"/>
</dbReference>
<dbReference type="SMART" id="SM00091">
    <property type="entry name" value="PAS"/>
    <property type="match status" value="1"/>
</dbReference>
<dbReference type="CDD" id="cd00130">
    <property type="entry name" value="PAS"/>
    <property type="match status" value="1"/>
</dbReference>
<dbReference type="EMBL" id="CM001368">
    <property type="protein sequence ID" value="EHJ47019.1"/>
    <property type="molecule type" value="Genomic_DNA"/>
</dbReference>
<dbReference type="InterPro" id="IPR005467">
    <property type="entry name" value="His_kinase_dom"/>
</dbReference>
<dbReference type="Pfam" id="PF02518">
    <property type="entry name" value="HATPase_c"/>
    <property type="match status" value="1"/>
</dbReference>
<keyword evidence="11 15" id="KW-1133">Transmembrane helix</keyword>
<dbReference type="Pfam" id="PF17203">
    <property type="entry name" value="sCache_3_2"/>
    <property type="match status" value="1"/>
</dbReference>
<dbReference type="CDD" id="cd18774">
    <property type="entry name" value="PDC2_HK_sensor"/>
    <property type="match status" value="1"/>
</dbReference>
<evidence type="ECO:0000256" key="5">
    <source>
        <dbReference type="ARBA" id="ARBA00022553"/>
    </source>
</evidence>
<dbReference type="InterPro" id="IPR004358">
    <property type="entry name" value="Sig_transdc_His_kin-like_C"/>
</dbReference>
<evidence type="ECO:0000256" key="7">
    <source>
        <dbReference type="ARBA" id="ARBA00022692"/>
    </source>
</evidence>
<evidence type="ECO:0000256" key="4">
    <source>
        <dbReference type="ARBA" id="ARBA00022475"/>
    </source>
</evidence>
<dbReference type="AlphaFoldDB" id="G7Q603"/>
<gene>
    <name evidence="18" type="ORF">DFW101_1005</name>
</gene>
<dbReference type="InterPro" id="IPR029151">
    <property type="entry name" value="Sensor-like_sf"/>
</dbReference>
<dbReference type="SMART" id="SM00388">
    <property type="entry name" value="HisKA"/>
    <property type="match status" value="1"/>
</dbReference>
<keyword evidence="5" id="KW-0597">Phosphoprotein</keyword>
<organism evidence="18 19">
    <name type="scientific">Solidesulfovibrio carbinoliphilus subsp. oakridgensis</name>
    <dbReference type="NCBI Taxonomy" id="694327"/>
    <lineage>
        <taxon>Bacteria</taxon>
        <taxon>Pseudomonadati</taxon>
        <taxon>Thermodesulfobacteriota</taxon>
        <taxon>Desulfovibrionia</taxon>
        <taxon>Desulfovibrionales</taxon>
        <taxon>Desulfovibrionaceae</taxon>
        <taxon>Solidesulfovibrio</taxon>
    </lineage>
</organism>
<dbReference type="EC" id="2.7.13.3" evidence="3"/>
<feature type="domain" description="Histidine kinase" evidence="16">
    <location>
        <begin position="396"/>
        <end position="604"/>
    </location>
</feature>
<dbReference type="OrthoDB" id="9773941at2"/>
<dbReference type="Gene3D" id="3.30.565.10">
    <property type="entry name" value="Histidine kinase-like ATPase, C-terminal domain"/>
    <property type="match status" value="1"/>
</dbReference>
<dbReference type="InterPro" id="IPR033463">
    <property type="entry name" value="sCache_3"/>
</dbReference>
<comment type="subcellular location">
    <subcellularLocation>
        <location evidence="2">Cell membrane</location>
        <topology evidence="2">Multi-pass membrane protein</topology>
    </subcellularLocation>
</comment>
<evidence type="ECO:0000256" key="14">
    <source>
        <dbReference type="SAM" id="MobiDB-lite"/>
    </source>
</evidence>
<name>G7Q603_9BACT</name>
<evidence type="ECO:0000313" key="18">
    <source>
        <dbReference type="EMBL" id="EHJ47019.1"/>
    </source>
</evidence>
<evidence type="ECO:0000256" key="13">
    <source>
        <dbReference type="ARBA" id="ARBA00023136"/>
    </source>
</evidence>
<dbReference type="Pfam" id="PF08448">
    <property type="entry name" value="PAS_4"/>
    <property type="match status" value="1"/>
</dbReference>
<evidence type="ECO:0000256" key="8">
    <source>
        <dbReference type="ARBA" id="ARBA00022741"/>
    </source>
</evidence>
<dbReference type="PANTHER" id="PTHR43065">
    <property type="entry name" value="SENSOR HISTIDINE KINASE"/>
    <property type="match status" value="1"/>
</dbReference>
<dbReference type="InterPro" id="IPR036097">
    <property type="entry name" value="HisK_dim/P_sf"/>
</dbReference>
<evidence type="ECO:0000256" key="6">
    <source>
        <dbReference type="ARBA" id="ARBA00022679"/>
    </source>
</evidence>
<evidence type="ECO:0000256" key="3">
    <source>
        <dbReference type="ARBA" id="ARBA00012438"/>
    </source>
</evidence>
<proteinExistence type="predicted"/>
<feature type="transmembrane region" description="Helical" evidence="15">
    <location>
        <begin position="12"/>
        <end position="35"/>
    </location>
</feature>
<dbReference type="PROSITE" id="PS50113">
    <property type="entry name" value="PAC"/>
    <property type="match status" value="1"/>
</dbReference>
<dbReference type="SUPFAM" id="SSF47384">
    <property type="entry name" value="Homodimeric domain of signal transducing histidine kinase"/>
    <property type="match status" value="1"/>
</dbReference>
<evidence type="ECO:0000256" key="1">
    <source>
        <dbReference type="ARBA" id="ARBA00000085"/>
    </source>
</evidence>
<dbReference type="InterPro" id="IPR013656">
    <property type="entry name" value="PAS_4"/>
</dbReference>
<evidence type="ECO:0000256" key="9">
    <source>
        <dbReference type="ARBA" id="ARBA00022777"/>
    </source>
</evidence>
<dbReference type="InterPro" id="IPR003661">
    <property type="entry name" value="HisK_dim/P_dom"/>
</dbReference>
<keyword evidence="12" id="KW-0902">Two-component regulatory system</keyword>
<dbReference type="PANTHER" id="PTHR43065:SF10">
    <property type="entry name" value="PEROXIDE STRESS-ACTIVATED HISTIDINE KINASE MAK3"/>
    <property type="match status" value="1"/>
</dbReference>
<keyword evidence="6" id="KW-0808">Transferase</keyword>
<dbReference type="InterPro" id="IPR000700">
    <property type="entry name" value="PAS-assoc_C"/>
</dbReference>
<dbReference type="HOGENOM" id="CLU_000445_89_29_7"/>
<dbReference type="SUPFAM" id="SSF55874">
    <property type="entry name" value="ATPase domain of HSP90 chaperone/DNA topoisomerase II/histidine kinase"/>
    <property type="match status" value="1"/>
</dbReference>
<sequence length="620" mass="64858">MRLLRKNPFGGISSPFLVIGAAGILAAVVVTMAAIDLGREKEYMTQLLLEKGAALIKAFEAGTRTGMRGGFGAEIRLQHLIEETANQPGIFYIAVTDANGRIVAHSDASRIGQDLFAAGVMAELAPDATEKWRLARDEGDGRSSFLVYRRFIPSAGGRGPHGPHGMGWHPPLSLPMPMPAPGQGQGQGQGQGFFCTDDCTAPGPPRDLRGVPLDIFVGLDVAPIEAARRADLQNTLATAGVLLVLGLGGVLALFWAQSYRAQRRALRHTTALASEVVAAMPAGLLLVAPDGRVAMANGAAENLAGLPPGGLSGRPAGEVLPAGALAETAGGEREMDIVLGGGEPVALGVSVSAVRTEEGVLVGSLVVLRDLREVRRLEAEVRRREKLAAVGNLAAGVAHEIRNPLSSIRGYAAYFGAKFEPGSEDRQAAEVMVREVDRLNRVISELIEFARPSDLRRRPVSLADLAAHAARLTRPDAAARGVDIDLAEAAGGPEIPADPDRLAQALLNLCLNAIQSMEAGGVMRLATGTAPDGRAFISVADTGSGIDPEERDRIFDPYYTTKPHGTGLGLPIAHKIVVAHGGEIRLARRPGGGTLATVYLPAATGITNLGDKDAGQDTRG</sequence>